<proteinExistence type="predicted"/>
<evidence type="ECO:0008006" key="4">
    <source>
        <dbReference type="Google" id="ProtNLM"/>
    </source>
</evidence>
<feature type="compositionally biased region" description="Basic residues" evidence="1">
    <location>
        <begin position="33"/>
        <end position="43"/>
    </location>
</feature>
<dbReference type="SUPFAM" id="SSF64288">
    <property type="entry name" value="Chorismate lyase-like"/>
    <property type="match status" value="1"/>
</dbReference>
<dbReference type="Gene3D" id="3.40.1410.10">
    <property type="entry name" value="Chorismate lyase-like"/>
    <property type="match status" value="1"/>
</dbReference>
<protein>
    <recommendedName>
        <fullName evidence="4">DUF98 domain-containing protein</fullName>
    </recommendedName>
</protein>
<dbReference type="NCBIfam" id="NF037993">
    <property type="entry name" value="cyano_chori_ly"/>
    <property type="match status" value="1"/>
</dbReference>
<dbReference type="Pfam" id="PF01947">
    <property type="entry name" value="Rv2949c-like"/>
    <property type="match status" value="1"/>
</dbReference>
<sequence length="306" mass="34383">MTPQATRCPTNARAQPRSHIFAARQPRDDPPRRKAGRKVRLRRGSKESSVRVGGRSSIPEDGRSQGALQSNDSQERLQEMLTDPLSGAVTGAASAVTSSSELDDILIAESPDCTWNRVNPIWEASESVSMSSGIMKALVTPSWRVLLLSDGSVTRHLQLMTDISVKVDCFDQREIKGLQGVPESVSLIPGPHIQRQVYLLNSVTQQPLVYAVSWWSAPEMKEYMQEMSQPIWVNLAARKAELFREVQRVYLGNSPELEAQFDSEGPFWARHYIFWHEGRPLTVIYEVFSNALEEYLGASRPDTQSW</sequence>
<comment type="caution">
    <text evidence="2">The sequence shown here is derived from an EMBL/GenBank/DDBJ whole genome shotgun (WGS) entry which is preliminary data.</text>
</comment>
<evidence type="ECO:0000256" key="1">
    <source>
        <dbReference type="SAM" id="MobiDB-lite"/>
    </source>
</evidence>
<dbReference type="InterPro" id="IPR028978">
    <property type="entry name" value="Chorismate_lyase_/UTRA_dom_sf"/>
</dbReference>
<name>A0AAE0FIK9_9CHLO</name>
<organism evidence="2 3">
    <name type="scientific">Cymbomonas tetramitiformis</name>
    <dbReference type="NCBI Taxonomy" id="36881"/>
    <lineage>
        <taxon>Eukaryota</taxon>
        <taxon>Viridiplantae</taxon>
        <taxon>Chlorophyta</taxon>
        <taxon>Pyramimonadophyceae</taxon>
        <taxon>Pyramimonadales</taxon>
        <taxon>Pyramimonadaceae</taxon>
        <taxon>Cymbomonas</taxon>
    </lineage>
</organism>
<keyword evidence="3" id="KW-1185">Reference proteome</keyword>
<reference evidence="2 3" key="1">
    <citation type="journal article" date="2015" name="Genome Biol. Evol.">
        <title>Comparative Genomics of a Bacterivorous Green Alga Reveals Evolutionary Causalities and Consequences of Phago-Mixotrophic Mode of Nutrition.</title>
        <authorList>
            <person name="Burns J.A."/>
            <person name="Paasch A."/>
            <person name="Narechania A."/>
            <person name="Kim E."/>
        </authorList>
    </citation>
    <scope>NUCLEOTIDE SEQUENCE [LARGE SCALE GENOMIC DNA]</scope>
    <source>
        <strain evidence="2 3">PLY_AMNH</strain>
    </source>
</reference>
<feature type="region of interest" description="Disordered" evidence="1">
    <location>
        <begin position="1"/>
        <end position="74"/>
    </location>
</feature>
<dbReference type="Proteomes" id="UP001190700">
    <property type="component" value="Unassembled WGS sequence"/>
</dbReference>
<dbReference type="InterPro" id="IPR002800">
    <property type="entry name" value="Rv2949c-like"/>
</dbReference>
<evidence type="ECO:0000313" key="3">
    <source>
        <dbReference type="Proteomes" id="UP001190700"/>
    </source>
</evidence>
<evidence type="ECO:0000313" key="2">
    <source>
        <dbReference type="EMBL" id="KAK3260410.1"/>
    </source>
</evidence>
<dbReference type="InterPro" id="IPR048022">
    <property type="entry name" value="Ch_lyase_cyan"/>
</dbReference>
<dbReference type="AlphaFoldDB" id="A0AAE0FIK9"/>
<gene>
    <name evidence="2" type="ORF">CYMTET_30630</name>
</gene>
<feature type="compositionally biased region" description="Polar residues" evidence="1">
    <location>
        <begin position="1"/>
        <end position="13"/>
    </location>
</feature>
<accession>A0AAE0FIK9</accession>
<dbReference type="EMBL" id="LGRX02017735">
    <property type="protein sequence ID" value="KAK3260410.1"/>
    <property type="molecule type" value="Genomic_DNA"/>
</dbReference>